<feature type="chain" id="PRO_5042873469" description="Type II secretion system protein GspB C-terminal domain-containing protein" evidence="1">
    <location>
        <begin position="19"/>
        <end position="200"/>
    </location>
</feature>
<dbReference type="EMBL" id="CP018308">
    <property type="protein sequence ID" value="ASI89883.1"/>
    <property type="molecule type" value="Genomic_DNA"/>
</dbReference>
<proteinExistence type="predicted"/>
<dbReference type="GO" id="GO:0015627">
    <property type="term" value="C:type II protein secretion system complex"/>
    <property type="evidence" value="ECO:0007669"/>
    <property type="project" value="InterPro"/>
</dbReference>
<dbReference type="Pfam" id="PF16537">
    <property type="entry name" value="T2SSB"/>
    <property type="match status" value="1"/>
</dbReference>
<dbReference type="RefSeq" id="WP_051868235.1">
    <property type="nucleotide sequence ID" value="NZ_CP018308.1"/>
</dbReference>
<keyword evidence="1" id="KW-0732">Signal</keyword>
<dbReference type="KEGG" id="vsh:BSZ05_08895"/>
<evidence type="ECO:0000256" key="1">
    <source>
        <dbReference type="SAM" id="SignalP"/>
    </source>
</evidence>
<accession>A0AAN1FFY3</accession>
<evidence type="ECO:0000259" key="2">
    <source>
        <dbReference type="Pfam" id="PF16537"/>
    </source>
</evidence>
<dbReference type="InterPro" id="IPR032389">
    <property type="entry name" value="GspB_C"/>
</dbReference>
<feature type="signal peptide" evidence="1">
    <location>
        <begin position="1"/>
        <end position="18"/>
    </location>
</feature>
<sequence>MKSLIWSSLVLVSVGAIASQSALEDPQKPSESYSILAYPDFSQLKPLPQVSVPVATTQVTQVVNTTSASSPIDVVPDTNTASEQSFDLENLDLSGLDPEIARKVASAINKTEPTLVPSNSDHIALEDNQARYRGRLPALNLQTHMYSSDAQRRWVKINGQELKEGDRLNNIQLLAIEPQFITIRFDNDIIDIPALYEWGG</sequence>
<name>A0AAN1FFY3_9VIBR</name>
<gene>
    <name evidence="3" type="ORF">BSZ05_08895</name>
</gene>
<evidence type="ECO:0000313" key="4">
    <source>
        <dbReference type="Proteomes" id="UP000197092"/>
    </source>
</evidence>
<evidence type="ECO:0000313" key="3">
    <source>
        <dbReference type="EMBL" id="ASI89883.1"/>
    </source>
</evidence>
<reference evidence="4" key="1">
    <citation type="submission" date="2016-12" db="EMBL/GenBank/DDBJ databases">
        <title>Comparative genomic analysis reveals the diversity, evolution, and environmental adaptation strategies of the genus Vibrio.</title>
        <authorList>
            <person name="Lin H."/>
            <person name="Wang X."/>
            <person name="Zhang X.-H."/>
        </authorList>
    </citation>
    <scope>NUCLEOTIDE SEQUENCE [LARGE SCALE GENOMIC DNA]</scope>
    <source>
        <strain evidence="4">QT6D1</strain>
    </source>
</reference>
<protein>
    <recommendedName>
        <fullName evidence="2">Type II secretion system protein GspB C-terminal domain-containing protein</fullName>
    </recommendedName>
</protein>
<feature type="domain" description="Type II secretion system protein GspB C-terminal" evidence="2">
    <location>
        <begin position="136"/>
        <end position="194"/>
    </location>
</feature>
<organism evidence="3 4">
    <name type="scientific">Vibrio mediterranei</name>
    <dbReference type="NCBI Taxonomy" id="689"/>
    <lineage>
        <taxon>Bacteria</taxon>
        <taxon>Pseudomonadati</taxon>
        <taxon>Pseudomonadota</taxon>
        <taxon>Gammaproteobacteria</taxon>
        <taxon>Vibrionales</taxon>
        <taxon>Vibrionaceae</taxon>
        <taxon>Vibrio</taxon>
    </lineage>
</organism>
<dbReference type="AlphaFoldDB" id="A0AAN1FFY3"/>
<dbReference type="Proteomes" id="UP000197092">
    <property type="component" value="Chromosome 1"/>
</dbReference>